<feature type="non-terminal residue" evidence="2">
    <location>
        <position position="1"/>
    </location>
</feature>
<sequence>ISNIKFNDWDQIEKATGLKLEAIKVTLRHEAKYNMFQWDDKTKQEQKNKLEKDELEKDKLEEDELEENESESSEKINFESEDNFD</sequence>
<name>A0A9N9E5A6_9GLOM</name>
<keyword evidence="3" id="KW-1185">Reference proteome</keyword>
<evidence type="ECO:0000313" key="3">
    <source>
        <dbReference type="Proteomes" id="UP000789396"/>
    </source>
</evidence>
<dbReference type="AlphaFoldDB" id="A0A9N9E5A6"/>
<feature type="compositionally biased region" description="Basic and acidic residues" evidence="1">
    <location>
        <begin position="37"/>
        <end position="60"/>
    </location>
</feature>
<protein>
    <submittedName>
        <fullName evidence="2">12074_t:CDS:1</fullName>
    </submittedName>
</protein>
<comment type="caution">
    <text evidence="2">The sequence shown here is derived from an EMBL/GenBank/DDBJ whole genome shotgun (WGS) entry which is preliminary data.</text>
</comment>
<feature type="non-terminal residue" evidence="2">
    <location>
        <position position="85"/>
    </location>
</feature>
<proteinExistence type="predicted"/>
<accession>A0A9N9E5A6</accession>
<evidence type="ECO:0000313" key="2">
    <source>
        <dbReference type="EMBL" id="CAG8660390.1"/>
    </source>
</evidence>
<feature type="region of interest" description="Disordered" evidence="1">
    <location>
        <begin position="37"/>
        <end position="85"/>
    </location>
</feature>
<dbReference type="EMBL" id="CAJVPZ010014740">
    <property type="protein sequence ID" value="CAG8660390.1"/>
    <property type="molecule type" value="Genomic_DNA"/>
</dbReference>
<dbReference type="Proteomes" id="UP000789396">
    <property type="component" value="Unassembled WGS sequence"/>
</dbReference>
<reference evidence="2" key="1">
    <citation type="submission" date="2021-06" db="EMBL/GenBank/DDBJ databases">
        <authorList>
            <person name="Kallberg Y."/>
            <person name="Tangrot J."/>
            <person name="Rosling A."/>
        </authorList>
    </citation>
    <scope>NUCLEOTIDE SEQUENCE</scope>
    <source>
        <strain evidence="2">IN212</strain>
    </source>
</reference>
<evidence type="ECO:0000256" key="1">
    <source>
        <dbReference type="SAM" id="MobiDB-lite"/>
    </source>
</evidence>
<feature type="compositionally biased region" description="Acidic residues" evidence="1">
    <location>
        <begin position="61"/>
        <end position="71"/>
    </location>
</feature>
<organism evidence="2 3">
    <name type="scientific">Racocetra fulgida</name>
    <dbReference type="NCBI Taxonomy" id="60492"/>
    <lineage>
        <taxon>Eukaryota</taxon>
        <taxon>Fungi</taxon>
        <taxon>Fungi incertae sedis</taxon>
        <taxon>Mucoromycota</taxon>
        <taxon>Glomeromycotina</taxon>
        <taxon>Glomeromycetes</taxon>
        <taxon>Diversisporales</taxon>
        <taxon>Gigasporaceae</taxon>
        <taxon>Racocetra</taxon>
    </lineage>
</organism>
<gene>
    <name evidence="2" type="ORF">RFULGI_LOCUS8826</name>
</gene>